<dbReference type="Proteomes" id="UP000235371">
    <property type="component" value="Unassembled WGS sequence"/>
</dbReference>
<evidence type="ECO:0000313" key="4">
    <source>
        <dbReference type="Proteomes" id="UP000235371"/>
    </source>
</evidence>
<dbReference type="PANTHER" id="PTHR38788:SF3">
    <property type="entry name" value="CLR5 DOMAIN-CONTAINING PROTEIN"/>
    <property type="match status" value="1"/>
</dbReference>
<dbReference type="InterPro" id="IPR025676">
    <property type="entry name" value="Clr5_dom"/>
</dbReference>
<name>A0A2J6SPR8_9HELO</name>
<evidence type="ECO:0000259" key="2">
    <source>
        <dbReference type="Pfam" id="PF14420"/>
    </source>
</evidence>
<sequence>MVVAPCKATPTAENWERHRPLIKRLYADEGMKLKEVVAIMASQHGHNATLKMYKDRIKKWRLDKKNKEGDMLAILRKKTEREAVGKSSSFRVRGQPVAIEDVYHYFKRKKNMRDQEAYNAPTPSDVSCRTPSPAPTVPPFGNDIQMMTTNPFSWPDQFAQPEGAQYANATENLDDTEIDGMVVSTPERTFSEYNEQILQCTLRDMYNLISNNGDIPRSPSNPQTLLIPERLLLAIKTYVDGSFERGSWITGEDGYCVALGMPSSSPFNFCGYCQSAMSLLDRGLLVEFRRMLSKAFSVVDTLIRTQHPRTLDCIIDSVLYLRFRECHDIVELLLGYLSRISMILLTKDCPLARILRLISMLEIDSLEQGLTEAWRCALNGFEKALGELHISSLDINLDFTIRVYSHLSGSVVETHLRRLLAQAEKESRISKSTLQVMVCLGWNLYDQSQFAEAEQLFLDVLSQAWGKGWYFLEVDALGHLARSQHQQDNKSSAEKNLRQSIQCTCETWGMADPLTIGRMIVLLEWLREWGREEEADQLQAEITEATGRDDIDEELDEELDGH</sequence>
<protein>
    <recommendedName>
        <fullName evidence="2">Clr5 domain-containing protein</fullName>
    </recommendedName>
</protein>
<organism evidence="3 4">
    <name type="scientific">Hyaloscypha bicolor E</name>
    <dbReference type="NCBI Taxonomy" id="1095630"/>
    <lineage>
        <taxon>Eukaryota</taxon>
        <taxon>Fungi</taxon>
        <taxon>Dikarya</taxon>
        <taxon>Ascomycota</taxon>
        <taxon>Pezizomycotina</taxon>
        <taxon>Leotiomycetes</taxon>
        <taxon>Helotiales</taxon>
        <taxon>Hyaloscyphaceae</taxon>
        <taxon>Hyaloscypha</taxon>
        <taxon>Hyaloscypha bicolor</taxon>
    </lineage>
</organism>
<accession>A0A2J6SPR8</accession>
<feature type="domain" description="Clr5" evidence="2">
    <location>
        <begin position="12"/>
        <end position="64"/>
    </location>
</feature>
<gene>
    <name evidence="3" type="ORF">K444DRAFT_542978</name>
</gene>
<evidence type="ECO:0000256" key="1">
    <source>
        <dbReference type="SAM" id="MobiDB-lite"/>
    </source>
</evidence>
<dbReference type="AlphaFoldDB" id="A0A2J6SPR8"/>
<evidence type="ECO:0000313" key="3">
    <source>
        <dbReference type="EMBL" id="PMD52751.1"/>
    </source>
</evidence>
<proteinExistence type="predicted"/>
<keyword evidence="4" id="KW-1185">Reference proteome</keyword>
<dbReference type="RefSeq" id="XP_024729655.1">
    <property type="nucleotide sequence ID" value="XM_024875925.1"/>
</dbReference>
<dbReference type="Gene3D" id="1.25.40.10">
    <property type="entry name" value="Tetratricopeptide repeat domain"/>
    <property type="match status" value="1"/>
</dbReference>
<reference evidence="3 4" key="1">
    <citation type="submission" date="2016-04" db="EMBL/GenBank/DDBJ databases">
        <title>A degradative enzymes factory behind the ericoid mycorrhizal symbiosis.</title>
        <authorList>
            <consortium name="DOE Joint Genome Institute"/>
            <person name="Martino E."/>
            <person name="Morin E."/>
            <person name="Grelet G."/>
            <person name="Kuo A."/>
            <person name="Kohler A."/>
            <person name="Daghino S."/>
            <person name="Barry K."/>
            <person name="Choi C."/>
            <person name="Cichocki N."/>
            <person name="Clum A."/>
            <person name="Copeland A."/>
            <person name="Hainaut M."/>
            <person name="Haridas S."/>
            <person name="Labutti K."/>
            <person name="Lindquist E."/>
            <person name="Lipzen A."/>
            <person name="Khouja H.-R."/>
            <person name="Murat C."/>
            <person name="Ohm R."/>
            <person name="Olson A."/>
            <person name="Spatafora J."/>
            <person name="Veneault-Fourrey C."/>
            <person name="Henrissat B."/>
            <person name="Grigoriev I."/>
            <person name="Martin F."/>
            <person name="Perotto S."/>
        </authorList>
    </citation>
    <scope>NUCLEOTIDE SEQUENCE [LARGE SCALE GENOMIC DNA]</scope>
    <source>
        <strain evidence="3 4">E</strain>
    </source>
</reference>
<dbReference type="Pfam" id="PF14420">
    <property type="entry name" value="Clr5"/>
    <property type="match status" value="1"/>
</dbReference>
<dbReference type="EMBL" id="KZ613895">
    <property type="protein sequence ID" value="PMD52751.1"/>
    <property type="molecule type" value="Genomic_DNA"/>
</dbReference>
<dbReference type="GeneID" id="36584004"/>
<feature type="compositionally biased region" description="Acidic residues" evidence="1">
    <location>
        <begin position="550"/>
        <end position="562"/>
    </location>
</feature>
<dbReference type="SUPFAM" id="SSF48452">
    <property type="entry name" value="TPR-like"/>
    <property type="match status" value="1"/>
</dbReference>
<dbReference type="InterPro" id="IPR011990">
    <property type="entry name" value="TPR-like_helical_dom_sf"/>
</dbReference>
<dbReference type="PANTHER" id="PTHR38788">
    <property type="entry name" value="CLR5 DOMAIN-CONTAINING PROTEIN"/>
    <property type="match status" value="1"/>
</dbReference>
<dbReference type="InParanoid" id="A0A2J6SPR8"/>
<dbReference type="OrthoDB" id="5308957at2759"/>
<feature type="region of interest" description="Disordered" evidence="1">
    <location>
        <begin position="539"/>
        <end position="562"/>
    </location>
</feature>
<dbReference type="STRING" id="1095630.A0A2J6SPR8"/>